<accession>A0ACB8UTX9</accession>
<gene>
    <name evidence="1" type="ORF">LOY88_005006</name>
</gene>
<proteinExistence type="predicted"/>
<name>A0ACB8UTX9_9EURO</name>
<organism evidence="1">
    <name type="scientific">Ophidiomyces ophidiicola</name>
    <dbReference type="NCBI Taxonomy" id="1387563"/>
    <lineage>
        <taxon>Eukaryota</taxon>
        <taxon>Fungi</taxon>
        <taxon>Dikarya</taxon>
        <taxon>Ascomycota</taxon>
        <taxon>Pezizomycotina</taxon>
        <taxon>Eurotiomycetes</taxon>
        <taxon>Eurotiomycetidae</taxon>
        <taxon>Onygenales</taxon>
        <taxon>Onygenaceae</taxon>
        <taxon>Ophidiomyces</taxon>
    </lineage>
</organism>
<reference evidence="1" key="1">
    <citation type="journal article" date="2022" name="bioRxiv">
        <title>Population genetic analysis of Ophidiomyces ophidiicola, the causative agent of snake fungal disease, indicates recent introductions to the USA.</title>
        <authorList>
            <person name="Ladner J.T."/>
            <person name="Palmer J.M."/>
            <person name="Ettinger C.L."/>
            <person name="Stajich J.E."/>
            <person name="Farrell T.M."/>
            <person name="Glorioso B.M."/>
            <person name="Lawson B."/>
            <person name="Price S.J."/>
            <person name="Stengle A.G."/>
            <person name="Grear D.A."/>
            <person name="Lorch J.M."/>
        </authorList>
    </citation>
    <scope>NUCLEOTIDE SEQUENCE</scope>
    <source>
        <strain evidence="1">NWHC 24266-5</strain>
    </source>
</reference>
<evidence type="ECO:0000313" key="1">
    <source>
        <dbReference type="EMBL" id="KAI2383816.1"/>
    </source>
</evidence>
<protein>
    <submittedName>
        <fullName evidence="1">Uncharacterized protein</fullName>
    </submittedName>
</protein>
<comment type="caution">
    <text evidence="1">The sequence shown here is derived from an EMBL/GenBank/DDBJ whole genome shotgun (WGS) entry which is preliminary data.</text>
</comment>
<dbReference type="EMBL" id="JALBCA010000083">
    <property type="protein sequence ID" value="KAI2383816.1"/>
    <property type="molecule type" value="Genomic_DNA"/>
</dbReference>
<sequence length="154" mass="16948">MSGSVEALLKGSSPPNSRSQELHWSSDSVNSRTGRAPPPSSLGSDTLRQHCRTLTSIPSKTGKLHFQKAIETRTPPIFATRNLHIISHTDLMVMGIPSLSLEEIFMTPSSAFLRPMLLVALQRLYVSHPSYSLKQTPGDGPSSIKYRHLLPTVF</sequence>